<organism evidence="13 14">
    <name type="scientific">Coilia grayii</name>
    <name type="common">Gray's grenadier anchovy</name>
    <dbReference type="NCBI Taxonomy" id="363190"/>
    <lineage>
        <taxon>Eukaryota</taxon>
        <taxon>Metazoa</taxon>
        <taxon>Chordata</taxon>
        <taxon>Craniata</taxon>
        <taxon>Vertebrata</taxon>
        <taxon>Euteleostomi</taxon>
        <taxon>Actinopterygii</taxon>
        <taxon>Neopterygii</taxon>
        <taxon>Teleostei</taxon>
        <taxon>Clupei</taxon>
        <taxon>Clupeiformes</taxon>
        <taxon>Clupeoidei</taxon>
        <taxon>Engraulidae</taxon>
        <taxon>Coilinae</taxon>
        <taxon>Coilia</taxon>
    </lineage>
</organism>
<evidence type="ECO:0000256" key="11">
    <source>
        <dbReference type="SAM" id="Coils"/>
    </source>
</evidence>
<evidence type="ECO:0000256" key="6">
    <source>
        <dbReference type="ARBA" id="ARBA00022490"/>
    </source>
</evidence>
<dbReference type="PANTHER" id="PTHR46822:SF1">
    <property type="entry name" value="COILED-COIL ALPHA-HELICAL ROD PROTEIN 1"/>
    <property type="match status" value="1"/>
</dbReference>
<sequence>MNLRDTGEKLTSPADFISSNVSGRNAERNLMPPSHFISSHNSTQSSIPGRQFPAGTSSHITPSALSGPHGFGAPAMPWTSLATSAPGDPWLVIAQTNKEIQELREENKRLKEKRAASPPAQHNTYSARCGERGGLESEWRLDLERMRAETERLRGQVETLRDSAIRQREEIREKEGAIHRRNHELEESRAEMCRSKAELAQTVLELSQMREEREKLAAQLDKLQRDVSEERSKYLRDLEACRQDVQRLTCESRKQSLQAKEEASSEAARLQEELEEAIETHQSQIDKMSSDHREEVAILKQVNTDQQLKLSDVTQEVTSLRGRLQDVNTERDGLQEQLRQLHQDFEAQAETIQSLRIYIGQLAPERGKQDGLTEKMQALEKEKEALQTSLELVNVRLKSANDILAIQEKELTDEMDCGSVLKGRSKGSRVLALWRQKVFVLLVQLRSKDLHFSGEKNTLHTTICSLEQELDRERSQHRLVEHTLQDRQAQLELQSLHTQTLKQDLARVTEENSRLRQENQSSAKALKDITDNVQSCAVVFEKNMADVESAQIRLSGLAQRVTFAIRRIDTIQGLIMRTEALRKVQETAKPPETHPDRRRIADLQAEVTMLSTERDRLAQELKRTPDLIQSALADLQEKTDMEMGRLSQALVERQQEVRDSEAGRRETELELRQLQERTQELEGLLAELRQEAQLKREQSEQESRQKLSEMESQCQTQLWAMEAQVNTARREHTKAVVALRQCERQAERTREQERAAHTLQSEHALKEIALLNKQLKEKDKDRNLLLAVVQEQGLMSEYRRLRGAVWRPLQAPDHQQQQQQQERGQEGQGAQPQAHDALMSVLGDLQVLSAAVMHSSEECSEEEEEREEGQGDRSTLASLLR</sequence>
<keyword evidence="6" id="KW-0963">Cytoplasm</keyword>
<dbReference type="GO" id="GO:0030154">
    <property type="term" value="P:cell differentiation"/>
    <property type="evidence" value="ECO:0007669"/>
    <property type="project" value="UniProtKB-KW"/>
</dbReference>
<dbReference type="InterPro" id="IPR009800">
    <property type="entry name" value="HCR"/>
</dbReference>
<comment type="function">
    <text evidence="1">May be a regulator of keratinocyte proliferation or differentiation.</text>
</comment>
<dbReference type="AlphaFoldDB" id="A0ABD1K7R1"/>
<evidence type="ECO:0000256" key="1">
    <source>
        <dbReference type="ARBA" id="ARBA00003936"/>
    </source>
</evidence>
<evidence type="ECO:0000256" key="5">
    <source>
        <dbReference type="ARBA" id="ARBA00022473"/>
    </source>
</evidence>
<evidence type="ECO:0000256" key="8">
    <source>
        <dbReference type="ARBA" id="ARBA00023054"/>
    </source>
</evidence>
<dbReference type="GO" id="GO:0005634">
    <property type="term" value="C:nucleus"/>
    <property type="evidence" value="ECO:0007669"/>
    <property type="project" value="UniProtKB-SubCell"/>
</dbReference>
<evidence type="ECO:0000313" key="14">
    <source>
        <dbReference type="Proteomes" id="UP001591681"/>
    </source>
</evidence>
<gene>
    <name evidence="13" type="ORF">ACEWY4_009908</name>
</gene>
<evidence type="ECO:0000256" key="10">
    <source>
        <dbReference type="ARBA" id="ARBA00031932"/>
    </source>
</evidence>
<comment type="subcellular location">
    <subcellularLocation>
        <location evidence="3">Cytoplasm</location>
    </subcellularLocation>
    <subcellularLocation>
        <location evidence="2">Nucleus</location>
    </subcellularLocation>
</comment>
<keyword evidence="7" id="KW-0221">Differentiation</keyword>
<proteinExistence type="predicted"/>
<feature type="compositionally biased region" description="Polar residues" evidence="12">
    <location>
        <begin position="36"/>
        <end position="64"/>
    </location>
</feature>
<feature type="coiled-coil region" evidence="11">
    <location>
        <begin position="657"/>
        <end position="709"/>
    </location>
</feature>
<accession>A0ABD1K7R1</accession>
<reference evidence="13 14" key="1">
    <citation type="submission" date="2024-09" db="EMBL/GenBank/DDBJ databases">
        <title>A chromosome-level genome assembly of Gray's grenadier anchovy, Coilia grayii.</title>
        <authorList>
            <person name="Fu Z."/>
        </authorList>
    </citation>
    <scope>NUCLEOTIDE SEQUENCE [LARGE SCALE GENOMIC DNA]</scope>
    <source>
        <strain evidence="13">G4</strain>
        <tissue evidence="13">Muscle</tissue>
    </source>
</reference>
<dbReference type="Pfam" id="PF07111">
    <property type="entry name" value="HCR"/>
    <property type="match status" value="1"/>
</dbReference>
<evidence type="ECO:0000256" key="3">
    <source>
        <dbReference type="ARBA" id="ARBA00004496"/>
    </source>
</evidence>
<evidence type="ECO:0000256" key="9">
    <source>
        <dbReference type="ARBA" id="ARBA00023242"/>
    </source>
</evidence>
<dbReference type="GO" id="GO:0005737">
    <property type="term" value="C:cytoplasm"/>
    <property type="evidence" value="ECO:0007669"/>
    <property type="project" value="UniProtKB-SubCell"/>
</dbReference>
<feature type="region of interest" description="Disordered" evidence="12">
    <location>
        <begin position="1"/>
        <end position="68"/>
    </location>
</feature>
<comment type="caution">
    <text evidence="13">The sequence shown here is derived from an EMBL/GenBank/DDBJ whole genome shotgun (WGS) entry which is preliminary data.</text>
</comment>
<keyword evidence="8 11" id="KW-0175">Coiled coil</keyword>
<dbReference type="PANTHER" id="PTHR46822">
    <property type="entry name" value="COILED-COIL ALPHA-HELICAL ROD PROTEIN 1"/>
    <property type="match status" value="1"/>
</dbReference>
<feature type="coiled-coil region" evidence="11">
    <location>
        <begin position="199"/>
        <end position="396"/>
    </location>
</feature>
<feature type="region of interest" description="Disordered" evidence="12">
    <location>
        <begin position="852"/>
        <end position="881"/>
    </location>
</feature>
<keyword evidence="5" id="KW-0217">Developmental protein</keyword>
<evidence type="ECO:0000313" key="13">
    <source>
        <dbReference type="EMBL" id="KAL2095189.1"/>
    </source>
</evidence>
<evidence type="ECO:0000256" key="4">
    <source>
        <dbReference type="ARBA" id="ARBA00016468"/>
    </source>
</evidence>
<dbReference type="EMBL" id="JBHFQA010000008">
    <property type="protein sequence ID" value="KAL2095189.1"/>
    <property type="molecule type" value="Genomic_DNA"/>
</dbReference>
<evidence type="ECO:0000256" key="7">
    <source>
        <dbReference type="ARBA" id="ARBA00022782"/>
    </source>
</evidence>
<keyword evidence="14" id="KW-1185">Reference proteome</keyword>
<evidence type="ECO:0000256" key="12">
    <source>
        <dbReference type="SAM" id="MobiDB-lite"/>
    </source>
</evidence>
<feature type="coiled-coil region" evidence="11">
    <location>
        <begin position="498"/>
        <end position="525"/>
    </location>
</feature>
<feature type="compositionally biased region" description="Polar residues" evidence="12">
    <location>
        <begin position="872"/>
        <end position="881"/>
    </location>
</feature>
<protein>
    <recommendedName>
        <fullName evidence="4">Coiled-coil alpha-helical rod protein 1</fullName>
    </recommendedName>
    <alternativeName>
        <fullName evidence="10">Alpha-helical coiled-coil rod protein</fullName>
    </alternativeName>
</protein>
<dbReference type="Proteomes" id="UP001591681">
    <property type="component" value="Unassembled WGS sequence"/>
</dbReference>
<evidence type="ECO:0000256" key="2">
    <source>
        <dbReference type="ARBA" id="ARBA00004123"/>
    </source>
</evidence>
<feature type="region of interest" description="Disordered" evidence="12">
    <location>
        <begin position="810"/>
        <end position="833"/>
    </location>
</feature>
<name>A0ABD1K7R1_9TELE</name>
<keyword evidence="9" id="KW-0539">Nucleus</keyword>
<feature type="compositionally biased region" description="Acidic residues" evidence="12">
    <location>
        <begin position="858"/>
        <end position="867"/>
    </location>
</feature>